<evidence type="ECO:0000313" key="1">
    <source>
        <dbReference type="EMBL" id="SMC14426.1"/>
    </source>
</evidence>
<reference evidence="1 2" key="1">
    <citation type="submission" date="2017-03" db="EMBL/GenBank/DDBJ databases">
        <authorList>
            <person name="Afonso C.L."/>
            <person name="Miller P.J."/>
            <person name="Scott M.A."/>
            <person name="Spackman E."/>
            <person name="Goraichik I."/>
            <person name="Dimitrov K.M."/>
            <person name="Suarez D.L."/>
            <person name="Swayne D.E."/>
        </authorList>
    </citation>
    <scope>NUCLEOTIDE SEQUENCE [LARGE SCALE GENOMIC DNA]</scope>
    <source>
        <strain evidence="1 2">CECT 7745</strain>
    </source>
</reference>
<protein>
    <submittedName>
        <fullName evidence="1">Uncharacterized protein</fullName>
    </submittedName>
</protein>
<dbReference type="EMBL" id="FWXB01000026">
    <property type="protein sequence ID" value="SMC14426.1"/>
    <property type="molecule type" value="Genomic_DNA"/>
</dbReference>
<dbReference type="AlphaFoldDB" id="A0A1X7BXJ5"/>
<name>A0A1X7BXJ5_9RHOB</name>
<keyword evidence="2" id="KW-1185">Reference proteome</keyword>
<dbReference type="Proteomes" id="UP000193224">
    <property type="component" value="Unassembled WGS sequence"/>
</dbReference>
<gene>
    <name evidence="1" type="ORF">ROA7745_04293</name>
</gene>
<dbReference type="OrthoDB" id="8378722at2"/>
<evidence type="ECO:0000313" key="2">
    <source>
        <dbReference type="Proteomes" id="UP000193224"/>
    </source>
</evidence>
<proteinExistence type="predicted"/>
<organism evidence="1 2">
    <name type="scientific">Roseovarius aestuarii</name>
    <dbReference type="NCBI Taxonomy" id="475083"/>
    <lineage>
        <taxon>Bacteria</taxon>
        <taxon>Pseudomonadati</taxon>
        <taxon>Pseudomonadota</taxon>
        <taxon>Alphaproteobacteria</taxon>
        <taxon>Rhodobacterales</taxon>
        <taxon>Roseobacteraceae</taxon>
        <taxon>Roseovarius</taxon>
    </lineage>
</organism>
<dbReference type="RefSeq" id="WP_085802324.1">
    <property type="nucleotide sequence ID" value="NZ_FWXB01000026.1"/>
</dbReference>
<sequence length="104" mass="11504">MNTRSSRSMVTFTHSFSLPGYSDDFPAGEYEVIVEEEALHGLSFEAYRRTATYLIVQGKGDRAGHTEMRPTTEKDLDATLGRDRAFANDANASEAALSPLEDLK</sequence>
<accession>A0A1X7BXJ5</accession>